<name>A0A6A6G983_9PEZI</name>
<dbReference type="AlphaFoldDB" id="A0A6A6G983"/>
<comment type="similarity">
    <text evidence="1 6">Belongs to the aldehyde dehydrogenase family.</text>
</comment>
<evidence type="ECO:0000256" key="4">
    <source>
        <dbReference type="ARBA" id="ARBA00049194"/>
    </source>
</evidence>
<dbReference type="FunFam" id="3.40.309.10:FF:000012">
    <property type="entry name" value="Betaine aldehyde dehydrogenase"/>
    <property type="match status" value="1"/>
</dbReference>
<proteinExistence type="inferred from homology"/>
<dbReference type="InterPro" id="IPR015590">
    <property type="entry name" value="Aldehyde_DH_dom"/>
</dbReference>
<reference evidence="9" key="1">
    <citation type="journal article" date="2020" name="Stud. Mycol.">
        <title>101 Dothideomycetes genomes: A test case for predicting lifestyles and emergence of pathogens.</title>
        <authorList>
            <person name="Haridas S."/>
            <person name="Albert R."/>
            <person name="Binder M."/>
            <person name="Bloem J."/>
            <person name="LaButti K."/>
            <person name="Salamov A."/>
            <person name="Andreopoulos B."/>
            <person name="Baker S."/>
            <person name="Barry K."/>
            <person name="Bills G."/>
            <person name="Bluhm B."/>
            <person name="Cannon C."/>
            <person name="Castanera R."/>
            <person name="Culley D."/>
            <person name="Daum C."/>
            <person name="Ezra D."/>
            <person name="Gonzalez J."/>
            <person name="Henrissat B."/>
            <person name="Kuo A."/>
            <person name="Liang C."/>
            <person name="Lipzen A."/>
            <person name="Lutzoni F."/>
            <person name="Magnuson J."/>
            <person name="Mondo S."/>
            <person name="Nolan M."/>
            <person name="Ohm R."/>
            <person name="Pangilinan J."/>
            <person name="Park H.-J."/>
            <person name="Ramirez L."/>
            <person name="Alfaro M."/>
            <person name="Sun H."/>
            <person name="Tritt A."/>
            <person name="Yoshinaga Y."/>
            <person name="Zwiers L.-H."/>
            <person name="Turgeon B."/>
            <person name="Goodwin S."/>
            <person name="Spatafora J."/>
            <person name="Crous P."/>
            <person name="Grigoriev I."/>
        </authorList>
    </citation>
    <scope>NUCLEOTIDE SEQUENCE [LARGE SCALE GENOMIC DNA]</scope>
    <source>
        <strain evidence="9">CECT 20119</strain>
    </source>
</reference>
<evidence type="ECO:0000256" key="6">
    <source>
        <dbReference type="RuleBase" id="RU003345"/>
    </source>
</evidence>
<dbReference type="Proteomes" id="UP000799538">
    <property type="component" value="Unassembled WGS sequence"/>
</dbReference>
<dbReference type="PANTHER" id="PTHR11699">
    <property type="entry name" value="ALDEHYDE DEHYDROGENASE-RELATED"/>
    <property type="match status" value="1"/>
</dbReference>
<dbReference type="Pfam" id="PF00171">
    <property type="entry name" value="Aldedh"/>
    <property type="match status" value="1"/>
</dbReference>
<dbReference type="InterPro" id="IPR016161">
    <property type="entry name" value="Ald_DH/histidinol_DH"/>
</dbReference>
<evidence type="ECO:0000313" key="8">
    <source>
        <dbReference type="EMBL" id="KAF2222237.1"/>
    </source>
</evidence>
<dbReference type="GO" id="GO:0004029">
    <property type="term" value="F:aldehyde dehydrogenase (NAD+) activity"/>
    <property type="evidence" value="ECO:0007669"/>
    <property type="project" value="UniProtKB-EC"/>
</dbReference>
<dbReference type="InterPro" id="IPR016162">
    <property type="entry name" value="Ald_DH_N"/>
</dbReference>
<evidence type="ECO:0000256" key="3">
    <source>
        <dbReference type="ARBA" id="ARBA00024226"/>
    </source>
</evidence>
<dbReference type="Gene3D" id="3.40.309.10">
    <property type="entry name" value="Aldehyde Dehydrogenase, Chain A, domain 2"/>
    <property type="match status" value="1"/>
</dbReference>
<evidence type="ECO:0000256" key="1">
    <source>
        <dbReference type="ARBA" id="ARBA00009986"/>
    </source>
</evidence>
<dbReference type="OrthoDB" id="310895at2759"/>
<dbReference type="Gene3D" id="3.40.605.10">
    <property type="entry name" value="Aldehyde Dehydrogenase, Chain A, domain 1"/>
    <property type="match status" value="1"/>
</dbReference>
<protein>
    <recommendedName>
        <fullName evidence="3">aldehyde dehydrogenase (NAD(+))</fullName>
        <ecNumber evidence="3">1.2.1.3</ecNumber>
    </recommendedName>
</protein>
<evidence type="ECO:0000313" key="9">
    <source>
        <dbReference type="Proteomes" id="UP000799538"/>
    </source>
</evidence>
<sequence>MVCPQPRRTWQANGMAKMAQLIREHAGTFAYLEAISMGKPVSQYFDWQFALDFWEFYSRAGWIAHGKTSVNTPGIFGMTLRQPYGVTAGIIPWNAPLIFLSWKAAAALGAGNTVVIKSSEKAPLTSAFFATLINEAGFPPGVLNILSGHGTPCGATLAEHMDVRCISFTGSGRTGRLIQQAAAKSNLKNVVLELGGKSPLVVLDDCDLQQAIGDAMFSIQVMSGQACMASSRVYVQDTIAEKFIEGYKAAMSSVKPGNPLDANTMHGPQADQIQQDTVKKYIQLGKESGAEVLLGGEDYKGQGHYVLPTIFKNMPEDSRLMREEVFGTVVNISTFKTDDEVLAKANDTEYGLYASVYTKNIDRALKFAKGMEAGTVGVNVTSPTIVKDLPFGGYKTSGVGREGLQESLDHYLETKTVLMKMS</sequence>
<dbReference type="FunFam" id="3.40.605.10:FF:000007">
    <property type="entry name" value="NAD/NADP-dependent betaine aldehyde dehydrogenase"/>
    <property type="match status" value="1"/>
</dbReference>
<accession>A0A6A6G983</accession>
<dbReference type="InterPro" id="IPR016163">
    <property type="entry name" value="Ald_DH_C"/>
</dbReference>
<evidence type="ECO:0000256" key="5">
    <source>
        <dbReference type="PROSITE-ProRule" id="PRU10007"/>
    </source>
</evidence>
<keyword evidence="9" id="KW-1185">Reference proteome</keyword>
<gene>
    <name evidence="8" type="ORF">BDZ85DRAFT_125441</name>
</gene>
<dbReference type="EC" id="1.2.1.3" evidence="3"/>
<feature type="domain" description="Aldehyde dehydrogenase" evidence="7">
    <location>
        <begin position="13"/>
        <end position="417"/>
    </location>
</feature>
<evidence type="ECO:0000259" key="7">
    <source>
        <dbReference type="Pfam" id="PF00171"/>
    </source>
</evidence>
<evidence type="ECO:0000256" key="2">
    <source>
        <dbReference type="ARBA" id="ARBA00023002"/>
    </source>
</evidence>
<comment type="catalytic activity">
    <reaction evidence="4">
        <text>an aldehyde + NAD(+) + H2O = a carboxylate + NADH + 2 H(+)</text>
        <dbReference type="Rhea" id="RHEA:16185"/>
        <dbReference type="ChEBI" id="CHEBI:15377"/>
        <dbReference type="ChEBI" id="CHEBI:15378"/>
        <dbReference type="ChEBI" id="CHEBI:17478"/>
        <dbReference type="ChEBI" id="CHEBI:29067"/>
        <dbReference type="ChEBI" id="CHEBI:57540"/>
        <dbReference type="ChEBI" id="CHEBI:57945"/>
        <dbReference type="EC" id="1.2.1.3"/>
    </reaction>
</comment>
<dbReference type="EMBL" id="ML992508">
    <property type="protein sequence ID" value="KAF2222237.1"/>
    <property type="molecule type" value="Genomic_DNA"/>
</dbReference>
<keyword evidence="2 6" id="KW-0560">Oxidoreductase</keyword>
<organism evidence="8 9">
    <name type="scientific">Elsinoe ampelina</name>
    <dbReference type="NCBI Taxonomy" id="302913"/>
    <lineage>
        <taxon>Eukaryota</taxon>
        <taxon>Fungi</taxon>
        <taxon>Dikarya</taxon>
        <taxon>Ascomycota</taxon>
        <taxon>Pezizomycotina</taxon>
        <taxon>Dothideomycetes</taxon>
        <taxon>Dothideomycetidae</taxon>
        <taxon>Myriangiales</taxon>
        <taxon>Elsinoaceae</taxon>
        <taxon>Elsinoe</taxon>
    </lineage>
</organism>
<dbReference type="PROSITE" id="PS00687">
    <property type="entry name" value="ALDEHYDE_DEHYDR_GLU"/>
    <property type="match status" value="1"/>
</dbReference>
<dbReference type="InterPro" id="IPR029510">
    <property type="entry name" value="Ald_DH_CS_GLU"/>
</dbReference>
<feature type="active site" evidence="5">
    <location>
        <position position="193"/>
    </location>
</feature>
<dbReference type="SUPFAM" id="SSF53720">
    <property type="entry name" value="ALDH-like"/>
    <property type="match status" value="1"/>
</dbReference>